<evidence type="ECO:0000259" key="4">
    <source>
        <dbReference type="Pfam" id="PF06441"/>
    </source>
</evidence>
<sequence length="217" mass="23970">MPQFTRDIEVRDGHGTLNVHYMHKRSEVDGAVPLLFVHGSLSLPGFGFSEAPKKSGFTPDYHAEVGHKLMLSLGYNEYGRFDFNIHFSEFHARQGLIAMKYGGTHTKARHTNMSIIYYEAQHSKDSGFISLTGGNPKIPMGVLRFPKDMVVAPMSWIKTTGNVVFAGDHTLVGTNKGGGHFAAYERPEALVEDLRNMFGRGGPAFGVTSKKGGYFEK</sequence>
<name>A0A4S8MHX9_DENBC</name>
<evidence type="ECO:0000313" key="5">
    <source>
        <dbReference type="EMBL" id="THV02305.1"/>
    </source>
</evidence>
<dbReference type="Proteomes" id="UP000297245">
    <property type="component" value="Unassembled WGS sequence"/>
</dbReference>
<dbReference type="GO" id="GO:0004301">
    <property type="term" value="F:epoxide hydrolase activity"/>
    <property type="evidence" value="ECO:0007669"/>
    <property type="project" value="TreeGrafter"/>
</dbReference>
<dbReference type="AlphaFoldDB" id="A0A4S8MHX9"/>
<organism evidence="5 6">
    <name type="scientific">Dendrothele bispora (strain CBS 962.96)</name>
    <dbReference type="NCBI Taxonomy" id="1314807"/>
    <lineage>
        <taxon>Eukaryota</taxon>
        <taxon>Fungi</taxon>
        <taxon>Dikarya</taxon>
        <taxon>Basidiomycota</taxon>
        <taxon>Agaricomycotina</taxon>
        <taxon>Agaricomycetes</taxon>
        <taxon>Agaricomycetidae</taxon>
        <taxon>Agaricales</taxon>
        <taxon>Agaricales incertae sedis</taxon>
        <taxon>Dendrothele</taxon>
    </lineage>
</organism>
<feature type="domain" description="Epoxide hydrolase N-terminal" evidence="4">
    <location>
        <begin position="1"/>
        <end position="39"/>
    </location>
</feature>
<dbReference type="OrthoDB" id="7130006at2759"/>
<evidence type="ECO:0000256" key="2">
    <source>
        <dbReference type="ARBA" id="ARBA00022797"/>
    </source>
</evidence>
<protein>
    <submittedName>
        <fullName evidence="5">Alpha/beta-hydrolase</fullName>
    </submittedName>
</protein>
<keyword evidence="2" id="KW-0058">Aromatic hydrocarbons catabolism</keyword>
<evidence type="ECO:0000313" key="6">
    <source>
        <dbReference type="Proteomes" id="UP000297245"/>
    </source>
</evidence>
<dbReference type="Pfam" id="PF06441">
    <property type="entry name" value="EHN"/>
    <property type="match status" value="1"/>
</dbReference>
<dbReference type="InterPro" id="IPR029058">
    <property type="entry name" value="AB_hydrolase_fold"/>
</dbReference>
<evidence type="ECO:0000256" key="1">
    <source>
        <dbReference type="ARBA" id="ARBA00010088"/>
    </source>
</evidence>
<dbReference type="InterPro" id="IPR010497">
    <property type="entry name" value="Epoxide_hydro_N"/>
</dbReference>
<evidence type="ECO:0000256" key="3">
    <source>
        <dbReference type="ARBA" id="ARBA00022801"/>
    </source>
</evidence>
<dbReference type="SUPFAM" id="SSF53474">
    <property type="entry name" value="alpha/beta-Hydrolases"/>
    <property type="match status" value="1"/>
</dbReference>
<keyword evidence="3 5" id="KW-0378">Hydrolase</keyword>
<proteinExistence type="inferred from homology"/>
<dbReference type="EMBL" id="ML179078">
    <property type="protein sequence ID" value="THV02305.1"/>
    <property type="molecule type" value="Genomic_DNA"/>
</dbReference>
<dbReference type="Gene3D" id="3.40.50.1820">
    <property type="entry name" value="alpha/beta hydrolase"/>
    <property type="match status" value="3"/>
</dbReference>
<gene>
    <name evidence="5" type="ORF">K435DRAFT_921740</name>
</gene>
<dbReference type="PANTHER" id="PTHR21661">
    <property type="entry name" value="EPOXIDE HYDROLASE 1-RELATED"/>
    <property type="match status" value="1"/>
</dbReference>
<dbReference type="PANTHER" id="PTHR21661:SF35">
    <property type="entry name" value="EPOXIDE HYDROLASE"/>
    <property type="match status" value="1"/>
</dbReference>
<dbReference type="GO" id="GO:0097176">
    <property type="term" value="P:epoxide metabolic process"/>
    <property type="evidence" value="ECO:0007669"/>
    <property type="project" value="TreeGrafter"/>
</dbReference>
<keyword evidence="6" id="KW-1185">Reference proteome</keyword>
<comment type="similarity">
    <text evidence="1">Belongs to the peptidase S33 family.</text>
</comment>
<accession>A0A4S8MHX9</accession>
<reference evidence="5 6" key="1">
    <citation type="journal article" date="2019" name="Nat. Ecol. Evol.">
        <title>Megaphylogeny resolves global patterns of mushroom evolution.</title>
        <authorList>
            <person name="Varga T."/>
            <person name="Krizsan K."/>
            <person name="Foldi C."/>
            <person name="Dima B."/>
            <person name="Sanchez-Garcia M."/>
            <person name="Sanchez-Ramirez S."/>
            <person name="Szollosi G.J."/>
            <person name="Szarkandi J.G."/>
            <person name="Papp V."/>
            <person name="Albert L."/>
            <person name="Andreopoulos W."/>
            <person name="Angelini C."/>
            <person name="Antonin V."/>
            <person name="Barry K.W."/>
            <person name="Bougher N.L."/>
            <person name="Buchanan P."/>
            <person name="Buyck B."/>
            <person name="Bense V."/>
            <person name="Catcheside P."/>
            <person name="Chovatia M."/>
            <person name="Cooper J."/>
            <person name="Damon W."/>
            <person name="Desjardin D."/>
            <person name="Finy P."/>
            <person name="Geml J."/>
            <person name="Haridas S."/>
            <person name="Hughes K."/>
            <person name="Justo A."/>
            <person name="Karasinski D."/>
            <person name="Kautmanova I."/>
            <person name="Kiss B."/>
            <person name="Kocsube S."/>
            <person name="Kotiranta H."/>
            <person name="LaButti K.M."/>
            <person name="Lechner B.E."/>
            <person name="Liimatainen K."/>
            <person name="Lipzen A."/>
            <person name="Lukacs Z."/>
            <person name="Mihaltcheva S."/>
            <person name="Morgado L.N."/>
            <person name="Niskanen T."/>
            <person name="Noordeloos M.E."/>
            <person name="Ohm R.A."/>
            <person name="Ortiz-Santana B."/>
            <person name="Ovrebo C."/>
            <person name="Racz N."/>
            <person name="Riley R."/>
            <person name="Savchenko A."/>
            <person name="Shiryaev A."/>
            <person name="Soop K."/>
            <person name="Spirin V."/>
            <person name="Szebenyi C."/>
            <person name="Tomsovsky M."/>
            <person name="Tulloss R.E."/>
            <person name="Uehling J."/>
            <person name="Grigoriev I.V."/>
            <person name="Vagvolgyi C."/>
            <person name="Papp T."/>
            <person name="Martin F.M."/>
            <person name="Miettinen O."/>
            <person name="Hibbett D.S."/>
            <person name="Nagy L.G."/>
        </authorList>
    </citation>
    <scope>NUCLEOTIDE SEQUENCE [LARGE SCALE GENOMIC DNA]</scope>
    <source>
        <strain evidence="5 6">CBS 962.96</strain>
    </source>
</reference>